<gene>
    <name evidence="2" type="ORF">C1H69_18440</name>
</gene>
<dbReference type="AlphaFoldDB" id="A0A2N7TYQ0"/>
<dbReference type="Proteomes" id="UP000235803">
    <property type="component" value="Unassembled WGS sequence"/>
</dbReference>
<sequence length="119" mass="13182">MSKSEKATEKATQQFEALFITPARAYGSLTLEYCEKLLATQLNAVRTYTELSLAQARAWSDIKDAEGLKQVVESQQKVAQDLGERLQGDTRKVVTLGQEFLQKGQKLAEENVKTASSAK</sequence>
<feature type="domain" description="Phasin" evidence="1">
    <location>
        <begin position="6"/>
        <end position="112"/>
    </location>
</feature>
<keyword evidence="3" id="KW-1185">Reference proteome</keyword>
<dbReference type="InterPro" id="IPR018968">
    <property type="entry name" value="Phasin"/>
</dbReference>
<evidence type="ECO:0000313" key="3">
    <source>
        <dbReference type="Proteomes" id="UP000235803"/>
    </source>
</evidence>
<comment type="caution">
    <text evidence="2">The sequence shown here is derived from an EMBL/GenBank/DDBJ whole genome shotgun (WGS) entry which is preliminary data.</text>
</comment>
<protein>
    <submittedName>
        <fullName evidence="2">Phasin family protein</fullName>
    </submittedName>
</protein>
<evidence type="ECO:0000313" key="2">
    <source>
        <dbReference type="EMBL" id="PMR73311.1"/>
    </source>
</evidence>
<proteinExistence type="predicted"/>
<accession>A0A2N7TYQ0</accession>
<dbReference type="Pfam" id="PF09361">
    <property type="entry name" value="Phasin_2"/>
    <property type="match status" value="1"/>
</dbReference>
<reference evidence="2 3" key="1">
    <citation type="submission" date="2018-01" db="EMBL/GenBank/DDBJ databases">
        <title>Halomonas endophytica sp. nov., isolated from storage liquid in the stems of Populus euphratica.</title>
        <authorList>
            <person name="Chen C."/>
        </authorList>
    </citation>
    <scope>NUCLEOTIDE SEQUENCE [LARGE SCALE GENOMIC DNA]</scope>
    <source>
        <strain evidence="2 3">MC28</strain>
    </source>
</reference>
<organism evidence="2 3">
    <name type="scientific">Billgrantia endophytica</name>
    <dbReference type="NCBI Taxonomy" id="2033802"/>
    <lineage>
        <taxon>Bacteria</taxon>
        <taxon>Pseudomonadati</taxon>
        <taxon>Pseudomonadota</taxon>
        <taxon>Gammaproteobacteria</taxon>
        <taxon>Oceanospirillales</taxon>
        <taxon>Halomonadaceae</taxon>
        <taxon>Billgrantia</taxon>
    </lineage>
</organism>
<dbReference type="EMBL" id="PNRF01000037">
    <property type="protein sequence ID" value="PMR73311.1"/>
    <property type="molecule type" value="Genomic_DNA"/>
</dbReference>
<dbReference type="RefSeq" id="WP_102654832.1">
    <property type="nucleotide sequence ID" value="NZ_PNRF01000037.1"/>
</dbReference>
<dbReference type="OrthoDB" id="8611311at2"/>
<name>A0A2N7TYQ0_9GAMM</name>
<evidence type="ECO:0000259" key="1">
    <source>
        <dbReference type="Pfam" id="PF09361"/>
    </source>
</evidence>